<protein>
    <submittedName>
        <fullName evidence="3">Uncharacterized protein</fullName>
    </submittedName>
</protein>
<evidence type="ECO:0000313" key="3">
    <source>
        <dbReference type="EMBL" id="KAF2188027.1"/>
    </source>
</evidence>
<feature type="coiled-coil region" evidence="1">
    <location>
        <begin position="336"/>
        <end position="363"/>
    </location>
</feature>
<feature type="region of interest" description="Disordered" evidence="2">
    <location>
        <begin position="23"/>
        <end position="80"/>
    </location>
</feature>
<feature type="coiled-coil region" evidence="1">
    <location>
        <begin position="634"/>
        <end position="683"/>
    </location>
</feature>
<keyword evidence="1" id="KW-0175">Coiled coil</keyword>
<name>A0A6A6E7U4_9PEZI</name>
<evidence type="ECO:0000256" key="1">
    <source>
        <dbReference type="SAM" id="Coils"/>
    </source>
</evidence>
<evidence type="ECO:0000256" key="2">
    <source>
        <dbReference type="SAM" id="MobiDB-lite"/>
    </source>
</evidence>
<dbReference type="AlphaFoldDB" id="A0A6A6E7U4"/>
<accession>A0A6A6E7U4</accession>
<evidence type="ECO:0000313" key="4">
    <source>
        <dbReference type="Proteomes" id="UP000800200"/>
    </source>
</evidence>
<proteinExistence type="predicted"/>
<dbReference type="EMBL" id="ML994625">
    <property type="protein sequence ID" value="KAF2188027.1"/>
    <property type="molecule type" value="Genomic_DNA"/>
</dbReference>
<feature type="coiled-coil region" evidence="1">
    <location>
        <begin position="252"/>
        <end position="307"/>
    </location>
</feature>
<feature type="coiled-coil region" evidence="1">
    <location>
        <begin position="420"/>
        <end position="454"/>
    </location>
</feature>
<dbReference type="Gene3D" id="1.10.287.1490">
    <property type="match status" value="1"/>
</dbReference>
<gene>
    <name evidence="3" type="ORF">K469DRAFT_704299</name>
</gene>
<feature type="coiled-coil region" evidence="1">
    <location>
        <begin position="510"/>
        <end position="573"/>
    </location>
</feature>
<organism evidence="3 4">
    <name type="scientific">Zopfia rhizophila CBS 207.26</name>
    <dbReference type="NCBI Taxonomy" id="1314779"/>
    <lineage>
        <taxon>Eukaryota</taxon>
        <taxon>Fungi</taxon>
        <taxon>Dikarya</taxon>
        <taxon>Ascomycota</taxon>
        <taxon>Pezizomycotina</taxon>
        <taxon>Dothideomycetes</taxon>
        <taxon>Dothideomycetes incertae sedis</taxon>
        <taxon>Zopfiaceae</taxon>
        <taxon>Zopfia</taxon>
    </lineage>
</organism>
<dbReference type="Proteomes" id="UP000800200">
    <property type="component" value="Unassembled WGS sequence"/>
</dbReference>
<feature type="compositionally biased region" description="Low complexity" evidence="2">
    <location>
        <begin position="35"/>
        <end position="44"/>
    </location>
</feature>
<dbReference type="OrthoDB" id="5430054at2759"/>
<sequence length="960" mass="109072">MVWDKTKRKMLVLKRAKGILTKSPKTASELEPRAAKTAAQAAQIAHDKSKQKHDGPLGIRNDNSDTHKTLPAFPNQPGDVGLTELVQEINEIGTDTPPRPEQKPSPQRNPVGTEIITQRLNERPIKLPADVPAELPTGHTVATSAQLDPEVESESNVGSIANTIIDETTPDTTPDSIYDSASNPVPEPAPGPATEPTIKDIVDSTHEPNITAVDASAEMLGRICDLFRETKEKCIELRVPNPESPEGVEGAVRNALERYQSASGELVSLEKKVEELTNDQKELNERLARKAKDLKECEGDLKASEEALKKEGEINKVLEGTNRTLKSEIKKEAETNKLLSNIAETLRDEIESKKKTIGELQGRTEALKHDLQQKSLAVEKLQVTVDMQQSEIQKQTKTIKEHQGTIWQLQADTQTKVGTIHELNETVKTLQYEIQDQTKTIKELQGTAKTLRGEISELKIGHNTELRNVRNQHSTEISGLKNKHHTDLEHLRSQYASHIAEIEGAYGIEISSLNDTIFELENDKKKLRQTHDGKLRSIDIEHQKEVTRLKLRIEQLERNEETLRNTHQSTLRNMKDFHQGDKAQAMEEVKGKAEAEKFQTQRRHEQEIERLKTNFVKERMDWHGTHQNTKNGYENQLADAVARHKEEIAALNARIAELESSAEAKEERMRKEFQAEQEKAKNDFVARTSGYRKKIETLKGALVAREHFKGLSDPQIAARFQKLASEVDEFSRVPWDTRKQENWPFPENTLRRSENTRKLKKHIVQSSIWYILHRRIFFTPFQVLGEEGELLQREWTQGYGRGKNSKEFPHWPEPSEGSEKWRSDRVKECLEALEQARNPSEERQKRKQGYNQTLGTAVEEISQAVKRISLLDERKLQTLQDLVRLAGRLWLDIGSQRHRIIVVVPGSSENVLKGTKTGSKPIELVLKPEVRRFGNSQGQELDRVDVVGGCKGEYESYDPR</sequence>
<reference evidence="3" key="1">
    <citation type="journal article" date="2020" name="Stud. Mycol.">
        <title>101 Dothideomycetes genomes: a test case for predicting lifestyles and emergence of pathogens.</title>
        <authorList>
            <person name="Haridas S."/>
            <person name="Albert R."/>
            <person name="Binder M."/>
            <person name="Bloem J."/>
            <person name="Labutti K."/>
            <person name="Salamov A."/>
            <person name="Andreopoulos B."/>
            <person name="Baker S."/>
            <person name="Barry K."/>
            <person name="Bills G."/>
            <person name="Bluhm B."/>
            <person name="Cannon C."/>
            <person name="Castanera R."/>
            <person name="Culley D."/>
            <person name="Daum C."/>
            <person name="Ezra D."/>
            <person name="Gonzalez J."/>
            <person name="Henrissat B."/>
            <person name="Kuo A."/>
            <person name="Liang C."/>
            <person name="Lipzen A."/>
            <person name="Lutzoni F."/>
            <person name="Magnuson J."/>
            <person name="Mondo S."/>
            <person name="Nolan M."/>
            <person name="Ohm R."/>
            <person name="Pangilinan J."/>
            <person name="Park H.-J."/>
            <person name="Ramirez L."/>
            <person name="Alfaro M."/>
            <person name="Sun H."/>
            <person name="Tritt A."/>
            <person name="Yoshinaga Y."/>
            <person name="Zwiers L.-H."/>
            <person name="Turgeon B."/>
            <person name="Goodwin S."/>
            <person name="Spatafora J."/>
            <person name="Crous P."/>
            <person name="Grigoriev I."/>
        </authorList>
    </citation>
    <scope>NUCLEOTIDE SEQUENCE</scope>
    <source>
        <strain evidence="3">CBS 207.26</strain>
    </source>
</reference>
<dbReference type="PANTHER" id="PTHR23159:SF60">
    <property type="entry name" value="SPINDLE ASSEMBLY ABNORMAL PROTEIN 4"/>
    <property type="match status" value="1"/>
</dbReference>
<feature type="compositionally biased region" description="Basic and acidic residues" evidence="2">
    <location>
        <begin position="45"/>
        <end position="55"/>
    </location>
</feature>
<keyword evidence="4" id="KW-1185">Reference proteome</keyword>
<feature type="region of interest" description="Disordered" evidence="2">
    <location>
        <begin position="92"/>
        <end position="111"/>
    </location>
</feature>
<dbReference type="PANTHER" id="PTHR23159">
    <property type="entry name" value="CENTROSOMAL PROTEIN 2"/>
    <property type="match status" value="1"/>
</dbReference>